<reference evidence="2 4" key="1">
    <citation type="submission" date="2017-07" db="EMBL/GenBank/DDBJ databases">
        <title>Phylogenetic study on the rhizospheric bacterium Ochrobactrum sp. A44.</title>
        <authorList>
            <person name="Krzyzanowska D.M."/>
            <person name="Ossowicki A."/>
            <person name="Rajewska M."/>
            <person name="Maciag T."/>
            <person name="Kaczynski Z."/>
            <person name="Czerwicka M."/>
            <person name="Jafra S."/>
        </authorList>
    </citation>
    <scope>NUCLEOTIDE SEQUENCE [LARGE SCALE GENOMIC DNA]</scope>
    <source>
        <strain evidence="2 4">A44</strain>
    </source>
</reference>
<accession>A0A248UE68</accession>
<reference evidence="3 5" key="2">
    <citation type="submission" date="2019-09" db="EMBL/GenBank/DDBJ databases">
        <title>Biological control of the noxious weed angled onion (Allium triquetrum) thwarted by endophytic bacteria in Victoria, Australia.</title>
        <authorList>
            <person name="Tehranchian P."/>
            <person name="Adair R.J."/>
            <person name="Van T.H."/>
            <person name="Morrison P.D."/>
            <person name="Williams H."/>
            <person name="Lawrie A.C."/>
        </authorList>
    </citation>
    <scope>NUCLEOTIDE SEQUENCE [LARGE SCALE GENOMIC DNA]</scope>
    <source>
        <strain evidence="3 5">RPTAtOch1</strain>
    </source>
</reference>
<evidence type="ECO:0000313" key="5">
    <source>
        <dbReference type="Proteomes" id="UP000327108"/>
    </source>
</evidence>
<evidence type="ECO:0000256" key="1">
    <source>
        <dbReference type="SAM" id="Phobius"/>
    </source>
</evidence>
<sequence>MIWSLAIWLSYSFSDAVIAWIDSNGPALTSIGTTVVGNEASALIGIFKLDQLAGSGGAILRGLLAPALWIIWVIGAAIILFIPLIAGRIAKLRSSNKH</sequence>
<evidence type="ECO:0000313" key="3">
    <source>
        <dbReference type="EMBL" id="KAA9366196.1"/>
    </source>
</evidence>
<dbReference type="RefSeq" id="WP_095447398.1">
    <property type="nucleotide sequence ID" value="NZ_CP022604.1"/>
</dbReference>
<keyword evidence="1" id="KW-0472">Membrane</keyword>
<evidence type="ECO:0000313" key="2">
    <source>
        <dbReference type="EMBL" id="ASV85113.1"/>
    </source>
</evidence>
<protein>
    <submittedName>
        <fullName evidence="2">Uncharacterized protein</fullName>
    </submittedName>
</protein>
<organism evidence="2 4">
    <name type="scientific">Ochrobactrum quorumnocens</name>
    <dbReference type="NCBI Taxonomy" id="271865"/>
    <lineage>
        <taxon>Bacteria</taxon>
        <taxon>Pseudomonadati</taxon>
        <taxon>Pseudomonadota</taxon>
        <taxon>Alphaproteobacteria</taxon>
        <taxon>Hyphomicrobiales</taxon>
        <taxon>Brucellaceae</taxon>
        <taxon>Brucella/Ochrobactrum group</taxon>
        <taxon>Ochrobactrum</taxon>
    </lineage>
</organism>
<keyword evidence="1" id="KW-0812">Transmembrane</keyword>
<dbReference type="AlphaFoldDB" id="A0A248UE68"/>
<keyword evidence="1" id="KW-1133">Transmembrane helix</keyword>
<name>A0A248UE68_9HYPH</name>
<feature type="transmembrane region" description="Helical" evidence="1">
    <location>
        <begin position="69"/>
        <end position="90"/>
    </location>
</feature>
<dbReference type="EMBL" id="CP022604">
    <property type="protein sequence ID" value="ASV85113.1"/>
    <property type="molecule type" value="Genomic_DNA"/>
</dbReference>
<dbReference type="EMBL" id="VYXQ01000020">
    <property type="protein sequence ID" value="KAA9366196.1"/>
    <property type="molecule type" value="Genomic_DNA"/>
</dbReference>
<gene>
    <name evidence="2" type="ORF">CES85_2189</name>
    <name evidence="3" type="ORF">F3W84_18280</name>
</gene>
<proteinExistence type="predicted"/>
<dbReference type="Proteomes" id="UP000215256">
    <property type="component" value="Chromosome 1"/>
</dbReference>
<dbReference type="KEGG" id="och:CES85_2189"/>
<evidence type="ECO:0000313" key="4">
    <source>
        <dbReference type="Proteomes" id="UP000215256"/>
    </source>
</evidence>
<keyword evidence="5" id="KW-1185">Reference proteome</keyword>
<dbReference type="Proteomes" id="UP000327108">
    <property type="component" value="Unassembled WGS sequence"/>
</dbReference>
<dbReference type="OrthoDB" id="8453938at2"/>